<dbReference type="WBParaSite" id="HNAJ_0001007001-mRNA-1">
    <property type="protein sequence ID" value="HNAJ_0001007001-mRNA-1"/>
    <property type="gene ID" value="HNAJ_0001007001"/>
</dbReference>
<evidence type="ECO:0000313" key="5">
    <source>
        <dbReference type="Proteomes" id="UP000278807"/>
    </source>
</evidence>
<dbReference type="PANTHER" id="PTHR31905">
    <property type="entry name" value="COILED-COIL DOMAIN-CONTAINING PROTEIN 58"/>
    <property type="match status" value="1"/>
</dbReference>
<dbReference type="AlphaFoldDB" id="A0A0R3TR73"/>
<evidence type="ECO:0000256" key="3">
    <source>
        <dbReference type="ARBA" id="ARBA00030733"/>
    </source>
</evidence>
<keyword evidence="5" id="KW-1185">Reference proteome</keyword>
<reference evidence="4 5" key="2">
    <citation type="submission" date="2018-11" db="EMBL/GenBank/DDBJ databases">
        <authorList>
            <consortium name="Pathogen Informatics"/>
        </authorList>
    </citation>
    <scope>NUCLEOTIDE SEQUENCE [LARGE SCALE GENOMIC DNA]</scope>
</reference>
<dbReference type="EMBL" id="UZAE01012868">
    <property type="protein sequence ID" value="VDO07100.1"/>
    <property type="molecule type" value="Genomic_DNA"/>
</dbReference>
<evidence type="ECO:0000256" key="1">
    <source>
        <dbReference type="ARBA" id="ARBA00024204"/>
    </source>
</evidence>
<dbReference type="Pfam" id="PF09774">
    <property type="entry name" value="MIX23"/>
    <property type="match status" value="1"/>
</dbReference>
<dbReference type="Proteomes" id="UP000278807">
    <property type="component" value="Unassembled WGS sequence"/>
</dbReference>
<evidence type="ECO:0000313" key="4">
    <source>
        <dbReference type="EMBL" id="VDO07100.1"/>
    </source>
</evidence>
<dbReference type="GO" id="GO:0005758">
    <property type="term" value="C:mitochondrial intermembrane space"/>
    <property type="evidence" value="ECO:0007669"/>
    <property type="project" value="InterPro"/>
</dbReference>
<reference evidence="6" key="1">
    <citation type="submission" date="2017-02" db="UniProtKB">
        <authorList>
            <consortium name="WormBaseParasite"/>
        </authorList>
    </citation>
    <scope>IDENTIFICATION</scope>
</reference>
<dbReference type="OrthoDB" id="5593818at2759"/>
<dbReference type="PANTHER" id="PTHR31905:SF2">
    <property type="entry name" value="PROTEIN MIX23"/>
    <property type="match status" value="1"/>
</dbReference>
<name>A0A0R3TR73_RODNA</name>
<accession>A0A0R3TR73</accession>
<evidence type="ECO:0000313" key="6">
    <source>
        <dbReference type="WBParaSite" id="HNAJ_0001007001-mRNA-1"/>
    </source>
</evidence>
<proteinExistence type="inferred from homology"/>
<gene>
    <name evidence="4" type="ORF">HNAJ_LOCUS10065</name>
</gene>
<dbReference type="STRING" id="102285.A0A0R3TR73"/>
<evidence type="ECO:0000256" key="2">
    <source>
        <dbReference type="ARBA" id="ARBA00024228"/>
    </source>
</evidence>
<comment type="similarity">
    <text evidence="1">Belongs to the MIX23 family.</text>
</comment>
<protein>
    <recommendedName>
        <fullName evidence="2">Protein MIX23</fullName>
    </recommendedName>
    <alternativeName>
        <fullName evidence="3">Coiled-coil domain-containing protein 58</fullName>
    </alternativeName>
</protein>
<organism evidence="6">
    <name type="scientific">Rodentolepis nana</name>
    <name type="common">Dwarf tapeworm</name>
    <name type="synonym">Hymenolepis nana</name>
    <dbReference type="NCBI Taxonomy" id="102285"/>
    <lineage>
        <taxon>Eukaryota</taxon>
        <taxon>Metazoa</taxon>
        <taxon>Spiralia</taxon>
        <taxon>Lophotrochozoa</taxon>
        <taxon>Platyhelminthes</taxon>
        <taxon>Cestoda</taxon>
        <taxon>Eucestoda</taxon>
        <taxon>Cyclophyllidea</taxon>
        <taxon>Hymenolepididae</taxon>
        <taxon>Rodentolepis</taxon>
    </lineage>
</organism>
<dbReference type="InterPro" id="IPR019171">
    <property type="entry name" value="MIX23"/>
</dbReference>
<sequence length="148" mass="17606">MVDFPENDFPCDDFFRFSKALQTARKSDDRINNELNAALPTASFSNSVDATQQCSRFFDKLVDLHKRRFQAIRRCIDVSNARIIDLKKQYEEDSSSMTLPVLIRKEQLQFRQFKSELLEEEIIRNSALRVLYERCRDHFSHPMFDKFK</sequence>